<evidence type="ECO:0000313" key="7">
    <source>
        <dbReference type="Proteomes" id="UP001646141"/>
    </source>
</evidence>
<gene>
    <name evidence="6" type="ORF">D3226_03380</name>
</gene>
<dbReference type="InterPro" id="IPR029044">
    <property type="entry name" value="Nucleotide-diphossugar_trans"/>
</dbReference>
<protein>
    <submittedName>
        <fullName evidence="6">Glycosyltransferase family 2 protein</fullName>
    </submittedName>
</protein>
<evidence type="ECO:0000259" key="5">
    <source>
        <dbReference type="Pfam" id="PF00535"/>
    </source>
</evidence>
<evidence type="ECO:0000256" key="1">
    <source>
        <dbReference type="ARBA" id="ARBA00006739"/>
    </source>
</evidence>
<organism evidence="6 7">
    <name type="scientific">Leucobacter chromiireducens subsp. chromiireducens</name>
    <dbReference type="NCBI Taxonomy" id="660067"/>
    <lineage>
        <taxon>Bacteria</taxon>
        <taxon>Bacillati</taxon>
        <taxon>Actinomycetota</taxon>
        <taxon>Actinomycetes</taxon>
        <taxon>Micrococcales</taxon>
        <taxon>Microbacteriaceae</taxon>
        <taxon>Leucobacter</taxon>
    </lineage>
</organism>
<feature type="transmembrane region" description="Helical" evidence="4">
    <location>
        <begin position="401"/>
        <end position="418"/>
    </location>
</feature>
<proteinExistence type="inferred from homology"/>
<keyword evidence="4" id="KW-0812">Transmembrane</keyword>
<dbReference type="CDD" id="cd06423">
    <property type="entry name" value="CESA_like"/>
    <property type="match status" value="1"/>
</dbReference>
<dbReference type="PANTHER" id="PTHR43630">
    <property type="entry name" value="POLY-BETA-1,6-N-ACETYL-D-GLUCOSAMINE SYNTHASE"/>
    <property type="match status" value="1"/>
</dbReference>
<comment type="caution">
    <text evidence="6">The sequence shown here is derived from an EMBL/GenBank/DDBJ whole genome shotgun (WGS) entry which is preliminary data.</text>
</comment>
<evidence type="ECO:0000256" key="3">
    <source>
        <dbReference type="ARBA" id="ARBA00022679"/>
    </source>
</evidence>
<feature type="transmembrane region" description="Helical" evidence="4">
    <location>
        <begin position="62"/>
        <end position="80"/>
    </location>
</feature>
<dbReference type="Pfam" id="PF00535">
    <property type="entry name" value="Glycos_transf_2"/>
    <property type="match status" value="1"/>
</dbReference>
<feature type="transmembrane region" description="Helical" evidence="4">
    <location>
        <begin position="376"/>
        <end position="395"/>
    </location>
</feature>
<dbReference type="Proteomes" id="UP001646141">
    <property type="component" value="Unassembled WGS sequence"/>
</dbReference>
<evidence type="ECO:0000313" key="6">
    <source>
        <dbReference type="EMBL" id="MBL3688999.1"/>
    </source>
</evidence>
<feature type="transmembrane region" description="Helical" evidence="4">
    <location>
        <begin position="430"/>
        <end position="450"/>
    </location>
</feature>
<dbReference type="RefSeq" id="WP_202380984.1">
    <property type="nucleotide sequence ID" value="NZ_BAAAMA010000004.1"/>
</dbReference>
<keyword evidence="4" id="KW-1133">Transmembrane helix</keyword>
<comment type="similarity">
    <text evidence="1">Belongs to the glycosyltransferase 2 family.</text>
</comment>
<name>A0ABS1SNC6_9MICO</name>
<dbReference type="PANTHER" id="PTHR43630:SF1">
    <property type="entry name" value="POLY-BETA-1,6-N-ACETYL-D-GLUCOSAMINE SYNTHASE"/>
    <property type="match status" value="1"/>
</dbReference>
<dbReference type="Gene3D" id="3.90.550.10">
    <property type="entry name" value="Spore Coat Polysaccharide Biosynthesis Protein SpsA, Chain A"/>
    <property type="match status" value="1"/>
</dbReference>
<feature type="transmembrane region" description="Helical" evidence="4">
    <location>
        <begin position="12"/>
        <end position="30"/>
    </location>
</feature>
<keyword evidence="4" id="KW-0472">Membrane</keyword>
<dbReference type="EMBL" id="QYAD01000001">
    <property type="protein sequence ID" value="MBL3688999.1"/>
    <property type="molecule type" value="Genomic_DNA"/>
</dbReference>
<keyword evidence="3" id="KW-0808">Transferase</keyword>
<keyword evidence="2" id="KW-0328">Glycosyltransferase</keyword>
<keyword evidence="7" id="KW-1185">Reference proteome</keyword>
<sequence>MRGHRFQRGVGLLVLLIVVAAAAILIWVVSATEPPPLWAPAHATLAGVWTVLYNSQLPSTSVLLTAIAIALLVGAGIAIVERFVTNRYRRSPATVQRRALTPRRVMAETRGVYHGPVTVTVLIPAHNEEAALPGALASLAAQTRRPDRVIVVADNCTDKTVEVALNAGVDVRETVANQHKKAGGLNQALRELLPKLGPNDTVMIMDADTGLGEKFLETAERRFTDDRALMAVGGLFHGEDGHGLIGQFQRDEYTRYARQIERRQGRPFVLTGTATVFRSAALRAVASARGVDLPGIAGDVYDTVALTEDNELTIALKSLGALMTSPSECTVTTELMPNWRMLWAQRLRWQRGALENLGAYGLTPVTFRYWAQQLGIGYSTIALSSYLALMIIMLLAMDTWVWFPFWLGVGALFVLERVVTVWRGGWRARLLALTVFPELAYSLFLNIVFLKGILDISLGRQGAWKHLPSTEKAGSADA</sequence>
<evidence type="ECO:0000256" key="2">
    <source>
        <dbReference type="ARBA" id="ARBA00022676"/>
    </source>
</evidence>
<evidence type="ECO:0000256" key="4">
    <source>
        <dbReference type="SAM" id="Phobius"/>
    </source>
</evidence>
<feature type="domain" description="Glycosyltransferase 2-like" evidence="5">
    <location>
        <begin position="120"/>
        <end position="282"/>
    </location>
</feature>
<dbReference type="InterPro" id="IPR001173">
    <property type="entry name" value="Glyco_trans_2-like"/>
</dbReference>
<dbReference type="SUPFAM" id="SSF53448">
    <property type="entry name" value="Nucleotide-diphospho-sugar transferases"/>
    <property type="match status" value="1"/>
</dbReference>
<reference evidence="6 7" key="1">
    <citation type="submission" date="2018-09" db="EMBL/GenBank/DDBJ databases">
        <title>Comparative genomics of Leucobacter spp.</title>
        <authorList>
            <person name="Reis A.C."/>
            <person name="Kolvenbach B.A."/>
            <person name="Corvini P.F.X."/>
            <person name="Nunes O.C."/>
        </authorList>
    </citation>
    <scope>NUCLEOTIDE SEQUENCE [LARGE SCALE GENOMIC DNA]</scope>
    <source>
        <strain evidence="6 7">L-1</strain>
    </source>
</reference>
<accession>A0ABS1SNC6</accession>